<accession>A0ABQ4WQP5</accession>
<sequence>MDGVDSDNLTIEQYLRLTQESQTPKRIEDMTMAEYLKYEKKVNKNHINNTKSYLPTYFGKSTLTHDPIQEFAHYFGPNQLGVEFDCDSKDMEEEVEYMTNDEVVMSEKEESNHGYTQNIQHFEEKDDVDKWLNAEITKHISMQGVENIKDALISIINNKVDNADDNTSNTAPCRLPKELSSGSFLLPFNINNHNFYATTTLDAKDNIMPQRVCEYLGLDNLREEETFNPLEIGINLFSYESPACLEFEQKTRSHGTPKPQDEIAGLDYLSPDRRGLVKRWHVCKPIHVTYDDGSGEYCGMWQTCDPHSKFCFGYNEVFRVNEQGTLRQWICFCDNERRAVKGSYIGFADFLQGHQEHEPQPIRPRLCNYSFEEWLKIRIGHNNLHESDREFIFNEWILDSYDVKREYAREIGNPYSRRFDEYNRVFNNEIEHLSNEYILRIGKKGYVLDDVWEKCQQNYKKTNETWHDEGYEEDEMWQIRDEKTNYEIYDPPMLTLKLLK</sequence>
<evidence type="ECO:0000313" key="1">
    <source>
        <dbReference type="EMBL" id="GJS55210.1"/>
    </source>
</evidence>
<organism evidence="1 2">
    <name type="scientific">Tanacetum coccineum</name>
    <dbReference type="NCBI Taxonomy" id="301880"/>
    <lineage>
        <taxon>Eukaryota</taxon>
        <taxon>Viridiplantae</taxon>
        <taxon>Streptophyta</taxon>
        <taxon>Embryophyta</taxon>
        <taxon>Tracheophyta</taxon>
        <taxon>Spermatophyta</taxon>
        <taxon>Magnoliopsida</taxon>
        <taxon>eudicotyledons</taxon>
        <taxon>Gunneridae</taxon>
        <taxon>Pentapetalae</taxon>
        <taxon>asterids</taxon>
        <taxon>campanulids</taxon>
        <taxon>Asterales</taxon>
        <taxon>Asteraceae</taxon>
        <taxon>Asteroideae</taxon>
        <taxon>Anthemideae</taxon>
        <taxon>Anthemidinae</taxon>
        <taxon>Tanacetum</taxon>
    </lineage>
</organism>
<comment type="caution">
    <text evidence="1">The sequence shown here is derived from an EMBL/GenBank/DDBJ whole genome shotgun (WGS) entry which is preliminary data.</text>
</comment>
<evidence type="ECO:0000313" key="2">
    <source>
        <dbReference type="Proteomes" id="UP001151760"/>
    </source>
</evidence>
<dbReference type="EMBL" id="BQNB010008853">
    <property type="protein sequence ID" value="GJS55210.1"/>
    <property type="molecule type" value="Genomic_DNA"/>
</dbReference>
<gene>
    <name evidence="1" type="ORF">Tco_0628572</name>
</gene>
<name>A0ABQ4WQP5_9ASTR</name>
<reference evidence="1" key="1">
    <citation type="journal article" date="2022" name="Int. J. Mol. Sci.">
        <title>Draft Genome of Tanacetum Coccineum: Genomic Comparison of Closely Related Tanacetum-Family Plants.</title>
        <authorList>
            <person name="Yamashiro T."/>
            <person name="Shiraishi A."/>
            <person name="Nakayama K."/>
            <person name="Satake H."/>
        </authorList>
    </citation>
    <scope>NUCLEOTIDE SEQUENCE</scope>
</reference>
<keyword evidence="2" id="KW-1185">Reference proteome</keyword>
<proteinExistence type="predicted"/>
<protein>
    <submittedName>
        <fullName evidence="1">Uncharacterized protein</fullName>
    </submittedName>
</protein>
<dbReference type="Proteomes" id="UP001151760">
    <property type="component" value="Unassembled WGS sequence"/>
</dbReference>
<reference evidence="1" key="2">
    <citation type="submission" date="2022-01" db="EMBL/GenBank/DDBJ databases">
        <authorList>
            <person name="Yamashiro T."/>
            <person name="Shiraishi A."/>
            <person name="Satake H."/>
            <person name="Nakayama K."/>
        </authorList>
    </citation>
    <scope>NUCLEOTIDE SEQUENCE</scope>
</reference>